<evidence type="ECO:0000256" key="1">
    <source>
        <dbReference type="RuleBase" id="RU000369"/>
    </source>
</evidence>
<dbReference type="GO" id="GO:0046872">
    <property type="term" value="F:metal ion binding"/>
    <property type="evidence" value="ECO:0007669"/>
    <property type="project" value="UniProtKB-KW"/>
</dbReference>
<proteinExistence type="inferred from homology"/>
<keyword evidence="1 3" id="KW-0812">Transmembrane</keyword>
<dbReference type="EMBL" id="JAYMYS010000327">
    <property type="protein sequence ID" value="KAK7365437.1"/>
    <property type="molecule type" value="Genomic_DNA"/>
</dbReference>
<comment type="function">
    <text evidence="1">Component of the cytochrome c oxidase, the last enzyme in the mitochondrial electron transport chain which drives oxidative phosphorylation. The respiratory chain contains 3 multisubunit complexes succinate dehydrogenase (complex II, CII), ubiquinol-cytochrome c oxidoreductase (cytochrome b-c1 complex, complex III, CIII) and cytochrome c oxidase (complex IV, CIV), that cooperate to transfer electrons derived from NADH and succinate to molecular oxygen, creating an electrochemical gradient over the inner membrane that drives transmembrane transport and the ATP synthase. Cytochrome c oxidase is the component of the respiratory chain that catalyzes the reduction of oxygen to water. Electrons originating from reduced cytochrome c in the intermembrane space (IMS) are transferred via the dinuclear copper A center (CU(A)) of subunit 2 and heme A of subunit 1 to the active site in subunit 1, a binuclear center (BNC) formed by heme A3 and copper B (CU(B)). The BNC reduces molecular oxygen to 2 water molecules using 4 electrons from cytochrome c in the IMS and 4 protons from the mitochondrial matrix.</text>
</comment>
<keyword evidence="1" id="KW-0349">Heme</keyword>
<keyword evidence="1" id="KW-0186">Copper</keyword>
<keyword evidence="6" id="KW-1185">Reference proteome</keyword>
<dbReference type="GO" id="GO:0015990">
    <property type="term" value="P:electron transport coupled proton transport"/>
    <property type="evidence" value="ECO:0007669"/>
    <property type="project" value="TreeGrafter"/>
</dbReference>
<feature type="domain" description="Cytochrome oxidase subunit I profile" evidence="4">
    <location>
        <begin position="1"/>
        <end position="168"/>
    </location>
</feature>
<protein>
    <recommendedName>
        <fullName evidence="1">Cytochrome c oxidase subunit 1</fullName>
        <ecNumber evidence="1">7.1.1.9</ecNumber>
    </recommendedName>
</protein>
<evidence type="ECO:0000256" key="2">
    <source>
        <dbReference type="SAM" id="MobiDB-lite"/>
    </source>
</evidence>
<dbReference type="Gene3D" id="1.20.210.10">
    <property type="entry name" value="Cytochrome c oxidase-like, subunit I domain"/>
    <property type="match status" value="1"/>
</dbReference>
<gene>
    <name evidence="5" type="ORF">VNO78_39635</name>
</gene>
<dbReference type="AlphaFoldDB" id="A0AAN9N7M5"/>
<feature type="transmembrane region" description="Helical" evidence="3">
    <location>
        <begin position="20"/>
        <end position="38"/>
    </location>
</feature>
<dbReference type="GO" id="GO:0020037">
    <property type="term" value="F:heme binding"/>
    <property type="evidence" value="ECO:0007669"/>
    <property type="project" value="InterPro"/>
</dbReference>
<comment type="pathway">
    <text evidence="1">Energy metabolism; oxidative phosphorylation.</text>
</comment>
<keyword evidence="1" id="KW-0408">Iron</keyword>
<comment type="subcellular location">
    <subcellularLocation>
        <location evidence="1">Mitochondrion inner membrane</location>
        <topology evidence="1">Multi-pass membrane protein</topology>
    </subcellularLocation>
</comment>
<feature type="region of interest" description="Disordered" evidence="2">
    <location>
        <begin position="199"/>
        <end position="219"/>
    </location>
</feature>
<keyword evidence="3" id="KW-1133">Transmembrane helix</keyword>
<keyword evidence="1" id="KW-0679">Respiratory chain</keyword>
<evidence type="ECO:0000313" key="6">
    <source>
        <dbReference type="Proteomes" id="UP001386955"/>
    </source>
</evidence>
<sequence>MTNPVRWLFSTNHKDIGTLYFIFGAIAGVMGTCFSVLIRMELARPGDQILGGNHQLYNVLITAHAFLMIFFMVMPAMIGGSGNWSVPILIGAPDMAFPRLNNISFWLLPPSLLLLLSSALVEVGSGTGWTVYPPLSGITSHSGGAVDSAISSLHLSGVSSILGGLTGIDFTIGAFGIPIAFCAGEAVPSHSELFTYTSDMEDSGRSSSTSAVNQPLPGEQAMPPALPVMQEAASHWWDLNLPPGSRDELSDLVAELDQVEREIRHLSLSPTEGREARQERLLTVLDEVDRRLEHAREMDRVRDNERARLRAELHSRIRPFFALKRGGPGNGLIPSSYNS</sequence>
<evidence type="ECO:0000256" key="3">
    <source>
        <dbReference type="SAM" id="Phobius"/>
    </source>
</evidence>
<dbReference type="GO" id="GO:0006123">
    <property type="term" value="P:mitochondrial electron transport, cytochrome c to oxygen"/>
    <property type="evidence" value="ECO:0007669"/>
    <property type="project" value="TreeGrafter"/>
</dbReference>
<dbReference type="Pfam" id="PF00115">
    <property type="entry name" value="COX1"/>
    <property type="match status" value="1"/>
</dbReference>
<dbReference type="EC" id="7.1.1.9" evidence="1"/>
<dbReference type="InterPro" id="IPR023616">
    <property type="entry name" value="Cyt_c_oxase-like_su1_dom"/>
</dbReference>
<dbReference type="InterPro" id="IPR036927">
    <property type="entry name" value="Cyt_c_oxase-like_su1_sf"/>
</dbReference>
<reference evidence="5 6" key="1">
    <citation type="submission" date="2024-01" db="EMBL/GenBank/DDBJ databases">
        <title>The genomes of 5 underutilized Papilionoideae crops provide insights into root nodulation and disease resistanc.</title>
        <authorList>
            <person name="Jiang F."/>
        </authorList>
    </citation>
    <scope>NUCLEOTIDE SEQUENCE [LARGE SCALE GENOMIC DNA]</scope>
    <source>
        <strain evidence="5">DUOXIRENSHENG_FW03</strain>
        <tissue evidence="5">Leaves</tissue>
    </source>
</reference>
<comment type="caution">
    <text evidence="5">The sequence shown here is derived from an EMBL/GenBank/DDBJ whole genome shotgun (WGS) entry which is preliminary data.</text>
</comment>
<accession>A0AAN9N7M5</accession>
<evidence type="ECO:0000313" key="5">
    <source>
        <dbReference type="EMBL" id="KAK7365437.1"/>
    </source>
</evidence>
<keyword evidence="1" id="KW-0496">Mitochondrion</keyword>
<keyword evidence="1" id="KW-0479">Metal-binding</keyword>
<dbReference type="InterPro" id="IPR000883">
    <property type="entry name" value="Cyt_C_Oxase_1"/>
</dbReference>
<dbReference type="PANTHER" id="PTHR10422">
    <property type="entry name" value="CYTOCHROME C OXIDASE SUBUNIT 1"/>
    <property type="match status" value="1"/>
</dbReference>
<dbReference type="Proteomes" id="UP001386955">
    <property type="component" value="Unassembled WGS sequence"/>
</dbReference>
<comment type="similarity">
    <text evidence="1">Belongs to the heme-copper respiratory oxidase family.</text>
</comment>
<keyword evidence="1" id="KW-0249">Electron transport</keyword>
<dbReference type="PANTHER" id="PTHR10422:SF18">
    <property type="entry name" value="CYTOCHROME C OXIDASE SUBUNIT 1"/>
    <property type="match status" value="1"/>
</dbReference>
<dbReference type="PROSITE" id="PS50855">
    <property type="entry name" value="COX1"/>
    <property type="match status" value="1"/>
</dbReference>
<dbReference type="GO" id="GO:0004129">
    <property type="term" value="F:cytochrome-c oxidase activity"/>
    <property type="evidence" value="ECO:0007669"/>
    <property type="project" value="UniProtKB-EC"/>
</dbReference>
<feature type="transmembrane region" description="Helical" evidence="3">
    <location>
        <begin position="59"/>
        <end position="78"/>
    </location>
</feature>
<organism evidence="5 6">
    <name type="scientific">Psophocarpus tetragonolobus</name>
    <name type="common">Winged bean</name>
    <name type="synonym">Dolichos tetragonolobus</name>
    <dbReference type="NCBI Taxonomy" id="3891"/>
    <lineage>
        <taxon>Eukaryota</taxon>
        <taxon>Viridiplantae</taxon>
        <taxon>Streptophyta</taxon>
        <taxon>Embryophyta</taxon>
        <taxon>Tracheophyta</taxon>
        <taxon>Spermatophyta</taxon>
        <taxon>Magnoliopsida</taxon>
        <taxon>eudicotyledons</taxon>
        <taxon>Gunneridae</taxon>
        <taxon>Pentapetalae</taxon>
        <taxon>rosids</taxon>
        <taxon>fabids</taxon>
        <taxon>Fabales</taxon>
        <taxon>Fabaceae</taxon>
        <taxon>Papilionoideae</taxon>
        <taxon>50 kb inversion clade</taxon>
        <taxon>NPAAA clade</taxon>
        <taxon>indigoferoid/millettioid clade</taxon>
        <taxon>Phaseoleae</taxon>
        <taxon>Psophocarpus</taxon>
    </lineage>
</organism>
<evidence type="ECO:0000259" key="4">
    <source>
        <dbReference type="PROSITE" id="PS50855"/>
    </source>
</evidence>
<name>A0AAN9N7M5_PSOTE</name>
<keyword evidence="1" id="KW-0999">Mitochondrion inner membrane</keyword>
<keyword evidence="1" id="KW-0813">Transport</keyword>
<keyword evidence="1 3" id="KW-0472">Membrane</keyword>
<dbReference type="PRINTS" id="PR01165">
    <property type="entry name" value="CYCOXIDASEI"/>
</dbReference>
<dbReference type="GO" id="GO:0005743">
    <property type="term" value="C:mitochondrial inner membrane"/>
    <property type="evidence" value="ECO:0007669"/>
    <property type="project" value="UniProtKB-SubCell"/>
</dbReference>
<comment type="catalytic activity">
    <reaction evidence="1">
        <text>4 Fe(II)-[cytochrome c] + O2 + 8 H(+)(in) = 4 Fe(III)-[cytochrome c] + 2 H2O + 4 H(+)(out)</text>
        <dbReference type="Rhea" id="RHEA:11436"/>
        <dbReference type="Rhea" id="RHEA-COMP:10350"/>
        <dbReference type="Rhea" id="RHEA-COMP:14399"/>
        <dbReference type="ChEBI" id="CHEBI:15377"/>
        <dbReference type="ChEBI" id="CHEBI:15378"/>
        <dbReference type="ChEBI" id="CHEBI:15379"/>
        <dbReference type="ChEBI" id="CHEBI:29033"/>
        <dbReference type="ChEBI" id="CHEBI:29034"/>
        <dbReference type="EC" id="7.1.1.9"/>
    </reaction>
</comment>
<dbReference type="SUPFAM" id="SSF81442">
    <property type="entry name" value="Cytochrome c oxidase subunit I-like"/>
    <property type="match status" value="1"/>
</dbReference>